<evidence type="ECO:0000256" key="1">
    <source>
        <dbReference type="SAM" id="MobiDB-lite"/>
    </source>
</evidence>
<dbReference type="AlphaFoldDB" id="A0A3L6T8T2"/>
<accession>A0A3L6T8T2</accession>
<organism evidence="2 3">
    <name type="scientific">Panicum miliaceum</name>
    <name type="common">Proso millet</name>
    <name type="synonym">Broomcorn millet</name>
    <dbReference type="NCBI Taxonomy" id="4540"/>
    <lineage>
        <taxon>Eukaryota</taxon>
        <taxon>Viridiplantae</taxon>
        <taxon>Streptophyta</taxon>
        <taxon>Embryophyta</taxon>
        <taxon>Tracheophyta</taxon>
        <taxon>Spermatophyta</taxon>
        <taxon>Magnoliopsida</taxon>
        <taxon>Liliopsida</taxon>
        <taxon>Poales</taxon>
        <taxon>Poaceae</taxon>
        <taxon>PACMAD clade</taxon>
        <taxon>Panicoideae</taxon>
        <taxon>Panicodae</taxon>
        <taxon>Paniceae</taxon>
        <taxon>Panicinae</taxon>
        <taxon>Panicum</taxon>
        <taxon>Panicum sect. Panicum</taxon>
    </lineage>
</organism>
<gene>
    <name evidence="2" type="ORF">C2845_PM03G29670</name>
</gene>
<dbReference type="Proteomes" id="UP000275267">
    <property type="component" value="Unassembled WGS sequence"/>
</dbReference>
<feature type="compositionally biased region" description="Polar residues" evidence="1">
    <location>
        <begin position="56"/>
        <end position="65"/>
    </location>
</feature>
<sequence>MAAPPEGPTRAAIGTPVLSSMRTPAAATAPVCNTPTPALARAPDSTMSRPRATMSLFRTPSSRTATPPADEDGGDGSQGQESRRRSSPTDDSSLEQIWTMFFICKGALGGQDFAQYKIDRDQLTFGNLISIKSTLGYGARDYLYYKRRCGNVVATLNEIEYDVDAKAMLSSNVEEREVRLVLSRDPITERNVDITPIKLPRMTSICEDYTDDESIDDYKVWLKDMHKEGQHMDFKDIYRDDTIKTYKEWLRVQGQLDDISAYNDLRHQRDLLNSSQDSNPTPHLNLPSHARRTKIHGNNSQKRKARGTMKGLAASKKRSKFGNQKLKIEFSRLGGVAGENARTFTEEIVVFTRKRAPLIGVRTWRDIHQDVKDSKISDMMHKWDIENNTENKKKIWTIANERYKG</sequence>
<feature type="region of interest" description="Disordered" evidence="1">
    <location>
        <begin position="272"/>
        <end position="316"/>
    </location>
</feature>
<protein>
    <submittedName>
        <fullName evidence="2">Uncharacterized protein</fullName>
    </submittedName>
</protein>
<feature type="compositionally biased region" description="Polar residues" evidence="1">
    <location>
        <begin position="272"/>
        <end position="282"/>
    </location>
</feature>
<reference evidence="3" key="1">
    <citation type="journal article" date="2019" name="Nat. Commun.">
        <title>The genome of broomcorn millet.</title>
        <authorList>
            <person name="Zou C."/>
            <person name="Miki D."/>
            <person name="Li D."/>
            <person name="Tang Q."/>
            <person name="Xiao L."/>
            <person name="Rajput S."/>
            <person name="Deng P."/>
            <person name="Jia W."/>
            <person name="Huang R."/>
            <person name="Zhang M."/>
            <person name="Sun Y."/>
            <person name="Hu J."/>
            <person name="Fu X."/>
            <person name="Schnable P.S."/>
            <person name="Li F."/>
            <person name="Zhang H."/>
            <person name="Feng B."/>
            <person name="Zhu X."/>
            <person name="Liu R."/>
            <person name="Schnable J.C."/>
            <person name="Zhu J.-K."/>
            <person name="Zhang H."/>
        </authorList>
    </citation>
    <scope>NUCLEOTIDE SEQUENCE [LARGE SCALE GENOMIC DNA]</scope>
</reference>
<feature type="region of interest" description="Disordered" evidence="1">
    <location>
        <begin position="1"/>
        <end position="91"/>
    </location>
</feature>
<evidence type="ECO:0000313" key="3">
    <source>
        <dbReference type="Proteomes" id="UP000275267"/>
    </source>
</evidence>
<keyword evidence="3" id="KW-1185">Reference proteome</keyword>
<dbReference type="OrthoDB" id="696112at2759"/>
<feature type="compositionally biased region" description="Basic residues" evidence="1">
    <location>
        <begin position="289"/>
        <end position="307"/>
    </location>
</feature>
<name>A0A3L6T8T2_PANMI</name>
<dbReference type="EMBL" id="PQIB02000002">
    <property type="protein sequence ID" value="RLN33888.1"/>
    <property type="molecule type" value="Genomic_DNA"/>
</dbReference>
<comment type="caution">
    <text evidence="2">The sequence shown here is derived from an EMBL/GenBank/DDBJ whole genome shotgun (WGS) entry which is preliminary data.</text>
</comment>
<proteinExistence type="predicted"/>
<evidence type="ECO:0000313" key="2">
    <source>
        <dbReference type="EMBL" id="RLN33888.1"/>
    </source>
</evidence>